<gene>
    <name evidence="9" type="ORF">NP493_853g01028</name>
</gene>
<feature type="domain" description="Fibronectin type-III" evidence="8">
    <location>
        <begin position="1819"/>
        <end position="1915"/>
    </location>
</feature>
<evidence type="ECO:0000256" key="5">
    <source>
        <dbReference type="SAM" id="Coils"/>
    </source>
</evidence>
<evidence type="ECO:0000256" key="1">
    <source>
        <dbReference type="ARBA" id="ARBA00010749"/>
    </source>
</evidence>
<dbReference type="Gene3D" id="2.60.40.10">
    <property type="entry name" value="Immunoglobulins"/>
    <property type="match status" value="1"/>
</dbReference>
<dbReference type="InterPro" id="IPR003961">
    <property type="entry name" value="FN3_dom"/>
</dbReference>
<dbReference type="InterPro" id="IPR013783">
    <property type="entry name" value="Ig-like_fold"/>
</dbReference>
<dbReference type="EMBL" id="JAODUO010000854">
    <property type="protein sequence ID" value="KAK2173705.1"/>
    <property type="molecule type" value="Genomic_DNA"/>
</dbReference>
<dbReference type="InterPro" id="IPR036028">
    <property type="entry name" value="SH3-like_dom_sf"/>
</dbReference>
<feature type="coiled-coil region" evidence="5">
    <location>
        <begin position="524"/>
        <end position="632"/>
    </location>
</feature>
<feature type="compositionally biased region" description="Acidic residues" evidence="6">
    <location>
        <begin position="1071"/>
        <end position="1085"/>
    </location>
</feature>
<reference evidence="9" key="1">
    <citation type="journal article" date="2023" name="Mol. Biol. Evol.">
        <title>Third-Generation Sequencing Reveals the Adaptive Role of the Epigenome in Three Deep-Sea Polychaetes.</title>
        <authorList>
            <person name="Perez M."/>
            <person name="Aroh O."/>
            <person name="Sun Y."/>
            <person name="Lan Y."/>
            <person name="Juniper S.K."/>
            <person name="Young C.R."/>
            <person name="Angers B."/>
            <person name="Qian P.Y."/>
        </authorList>
    </citation>
    <scope>NUCLEOTIDE SEQUENCE</scope>
    <source>
        <strain evidence="9">R07B-5</strain>
    </source>
</reference>
<name>A0AAD9KM15_RIDPI</name>
<organism evidence="9 10">
    <name type="scientific">Ridgeia piscesae</name>
    <name type="common">Tubeworm</name>
    <dbReference type="NCBI Taxonomy" id="27915"/>
    <lineage>
        <taxon>Eukaryota</taxon>
        <taxon>Metazoa</taxon>
        <taxon>Spiralia</taxon>
        <taxon>Lophotrochozoa</taxon>
        <taxon>Annelida</taxon>
        <taxon>Polychaeta</taxon>
        <taxon>Sedentaria</taxon>
        <taxon>Canalipalpata</taxon>
        <taxon>Sabellida</taxon>
        <taxon>Siboglinidae</taxon>
        <taxon>Ridgeia</taxon>
    </lineage>
</organism>
<dbReference type="GO" id="GO:0045202">
    <property type="term" value="C:synapse"/>
    <property type="evidence" value="ECO:0007669"/>
    <property type="project" value="GOC"/>
</dbReference>
<feature type="region of interest" description="Disordered" evidence="6">
    <location>
        <begin position="1515"/>
        <end position="1584"/>
    </location>
</feature>
<dbReference type="GO" id="GO:0007274">
    <property type="term" value="P:neuromuscular synaptic transmission"/>
    <property type="evidence" value="ECO:0007669"/>
    <property type="project" value="TreeGrafter"/>
</dbReference>
<comment type="caution">
    <text evidence="9">The sequence shown here is derived from an EMBL/GenBank/DDBJ whole genome shotgun (WGS) entry which is preliminary data.</text>
</comment>
<protein>
    <submittedName>
        <fullName evidence="9">Uncharacterized protein</fullName>
    </submittedName>
</protein>
<dbReference type="CDD" id="cd00063">
    <property type="entry name" value="FN3"/>
    <property type="match status" value="1"/>
</dbReference>
<dbReference type="PANTHER" id="PTHR14234:SF19">
    <property type="entry name" value="RIM-BINDING PROTEIN, ISOFORM F"/>
    <property type="match status" value="1"/>
</dbReference>
<dbReference type="Pfam" id="PF07653">
    <property type="entry name" value="SH3_2"/>
    <property type="match status" value="2"/>
</dbReference>
<dbReference type="SUPFAM" id="SSF49265">
    <property type="entry name" value="Fibronectin type III"/>
    <property type="match status" value="1"/>
</dbReference>
<feature type="coiled-coil region" evidence="5">
    <location>
        <begin position="36"/>
        <end position="133"/>
    </location>
</feature>
<feature type="region of interest" description="Disordered" evidence="6">
    <location>
        <begin position="2000"/>
        <end position="2031"/>
    </location>
</feature>
<evidence type="ECO:0000259" key="7">
    <source>
        <dbReference type="PROSITE" id="PS50002"/>
    </source>
</evidence>
<feature type="domain" description="SH3" evidence="7">
    <location>
        <begin position="1922"/>
        <end position="1989"/>
    </location>
</feature>
<keyword evidence="3" id="KW-0677">Repeat</keyword>
<sequence length="2031" mass="229513">MAETLRMAEQVKLLEAAMRKNDATEETWMDYSRQRIEELECHEKQLKDCVNELEKSEAVLKMQVSSVEAAKDELSKSENRLREELNEQKMTAMSLKNTIRDLEKSESSLKTQVVNVESQNKELLTMVRSLQDKVTPSPYRLGHTSERARSPVYFDGLTREEMSCKIDELTRLERFHRAKITALSENLGSFREAVEVVTVNMETDSGGVVTEVKPRVKDSEFERRVNEIVSTEVDLKQKIVEWEKTAAAYKRELELLEEEIDTRRRGEARLKNQLQYGGECSETEALAKIQHLEELVFDLETSERKLKRRLQDLEVNERKMTNELAEMEKAAGILTSSPQDHNRLPAGVTSQDHEQLSGVTSSQNHDRLSGLLEQLRRAESSERSLKEKLLQGESDTVVALRHQVAQLEQSQYSSYDREDSAAVSALRHQVAQLEQSERGLRMKLRMLESSQEMTALERDSMLINSPEAVLKRRVRQLEGMEQHMKQQVENVHLSVSAELERDREELHDIARRDKNTIHELTVQLRASQLSEKNLKDQVNRLEQQERHLAARSDNMTAMLDELQEKLHSVQASEQSLKVALQTRERSDSEVAFKLSSAEADLESLQQKLLGKMGELENEKREHYDRCNELTDRIGDLEGVELTLKQKVRSLEGREASFESRILDLEQLESAAQLRIVELESHNESLSLRLRSTDDGRSSLMCEVSDLERSRDIQRGDIDELQMTLRDLREQLDDSQQQRRDLEDRLEETRDTERRLHVELSELKDKETEFLTEQLDYNKRTLQQVEDENLLLRDKLSMYECSIANNQMASVPRSELVMVTLPGGDVRVSGGEGTETGAVGGLPQDYNSRTTHWQEMERLKNQLEQYNTLVQAHKLLKENSDSLKQELREWQHKVKSDVVSVLREKVSVNSKSVQVTLADTVTLKRLSANEILYAMDQSEEFRSSLRNLSVNHPTAYRDFVKLMQPTECNISHIRVMGDDQLPTATVNVSQFELQRVPDMSSGDTEDMVMSMNFFDETDDDRSERSDTSSHKRTHCAVPPLPICLPPPPTTLGGMESSNSSYYLPSPRHDDDTASADEASEIADEDIAGGISIEKTSSKLSDSSQMRPAMDRGLPRARSVDRDSFGDKPVDRDTRSVDRDSRSVDRDYSEGSQLVLGGSGDSQRRSDAKLSASLDSIPDSGLSTLHQEADNPGVKAMIADFERQIKLEDQDRHVTQKEQEIVKMRSRMDTMHTLLKSKNIVLGEDGHYETLKETDNTATTRQLEESLVTKWQLDCWTARDKMTKTEQTLNVVQHELDTMRTLTDQHTQLQWQYDTLVKEHKALVTERDKWEHSGQETATLEKIVLKLRGQLKGLERVDLERQELAMKVKAAEEEIKEKSKREKKLLEDNEQLQHRIDSLQAELKQWRHKVDKQGTVESKHHAIESVREQALLTITPLRAKVIRLAGKCRAKDDLIGCLSRELHRSGGPTDLVAMAEREQAEGTTEDYDRPISPLTSAAIESFKGSVSSKEAAQMAAAVSSRSAPTRLSQRQRHLQSMSTNNLDDVATDEDAEIDALMSSDRTSHPRRGSSHKTSPGRLDRSKSTPNCNAEFYDLSPLTLPPVTNRVREKMRGARRLLQQQQGGSTCKKDLYRAVKDYNPVYFSCSGRPELDLAFNEADILTVLGPVDETGYYEAELQGRRGLVPASYLLPLYPHAPPSSPRKHRRQVSLLPSTLHYEGAPVTPTSDLRDFPARTHKFTGAHPAFSAQLSALPAAVTPRSTRPGSHPAFQSPTPGGAHFSGASTLPRAHRRLPSPAIQSPPPLDTSQAVPLASPIDDGQPDAPSNFHIERIVGSHSVLLCWKTPRLDEFGHNNGSRVEGYKICIDNRDKLTVASAHLTKALVEQLDLHKSHSFSIQTVAENGKMSAIVSVLFHEVAPQLMGRSSASEEGFMAVYDYTPCKLSTLTRPRQELSFRTGDIIITYGPPGTDGFYYGKVHGKKGYVPASFIEEIALLKSKSRRSVSTNSLASQHSVSSVTSTTKRSPRPMNLGISTDV</sequence>
<dbReference type="InterPro" id="IPR057884">
    <property type="entry name" value="FN3_RIM-BP1/2/3"/>
</dbReference>
<feature type="coiled-coil region" evidence="5">
    <location>
        <begin position="232"/>
        <end position="330"/>
    </location>
</feature>
<evidence type="ECO:0000313" key="10">
    <source>
        <dbReference type="Proteomes" id="UP001209878"/>
    </source>
</evidence>
<feature type="compositionally biased region" description="Polar residues" evidence="6">
    <location>
        <begin position="1755"/>
        <end position="1770"/>
    </location>
</feature>
<feature type="compositionally biased region" description="Polar residues" evidence="6">
    <location>
        <begin position="1092"/>
        <end position="1104"/>
    </location>
</feature>
<feature type="coiled-coil region" evidence="5">
    <location>
        <begin position="1352"/>
        <end position="1407"/>
    </location>
</feature>
<dbReference type="PANTHER" id="PTHR14234">
    <property type="entry name" value="RIM BINDING PROTEIN-RELATED"/>
    <property type="match status" value="1"/>
</dbReference>
<proteinExistence type="inferred from homology"/>
<feature type="region of interest" description="Disordered" evidence="6">
    <location>
        <begin position="729"/>
        <end position="748"/>
    </location>
</feature>
<dbReference type="SUPFAM" id="SSF50044">
    <property type="entry name" value="SH3-domain"/>
    <property type="match status" value="2"/>
</dbReference>
<evidence type="ECO:0000256" key="2">
    <source>
        <dbReference type="ARBA" id="ARBA00022443"/>
    </source>
</evidence>
<dbReference type="InterPro" id="IPR001452">
    <property type="entry name" value="SH3_domain"/>
</dbReference>
<dbReference type="Proteomes" id="UP001209878">
    <property type="component" value="Unassembled WGS sequence"/>
</dbReference>
<evidence type="ECO:0000313" key="9">
    <source>
        <dbReference type="EMBL" id="KAK2173705.1"/>
    </source>
</evidence>
<feature type="domain" description="SH3" evidence="7">
    <location>
        <begin position="1624"/>
        <end position="1691"/>
    </location>
</feature>
<comment type="similarity">
    <text evidence="1">Belongs to the RIMBP family.</text>
</comment>
<dbReference type="Gene3D" id="2.30.30.40">
    <property type="entry name" value="SH3 Domains"/>
    <property type="match status" value="2"/>
</dbReference>
<evidence type="ECO:0000256" key="3">
    <source>
        <dbReference type="ARBA" id="ARBA00022737"/>
    </source>
</evidence>
<keyword evidence="5" id="KW-0175">Coiled coil</keyword>
<feature type="region of interest" description="Disordered" evidence="6">
    <location>
        <begin position="1013"/>
        <end position="1185"/>
    </location>
</feature>
<accession>A0AAD9KM15</accession>
<dbReference type="InterPro" id="IPR036116">
    <property type="entry name" value="FN3_sf"/>
</dbReference>
<dbReference type="InterPro" id="IPR040325">
    <property type="entry name" value="RIMBP1/2/3"/>
</dbReference>
<keyword evidence="10" id="KW-1185">Reference proteome</keyword>
<feature type="compositionally biased region" description="Polar residues" evidence="6">
    <location>
        <begin position="1517"/>
        <end position="1540"/>
    </location>
</feature>
<feature type="compositionally biased region" description="Basic and acidic residues" evidence="6">
    <location>
        <begin position="1107"/>
        <end position="1147"/>
    </location>
</feature>
<feature type="region of interest" description="Disordered" evidence="6">
    <location>
        <begin position="1753"/>
        <end position="1818"/>
    </location>
</feature>
<dbReference type="PROSITE" id="PS50853">
    <property type="entry name" value="FN3"/>
    <property type="match status" value="1"/>
</dbReference>
<feature type="coiled-coil region" evidence="5">
    <location>
        <begin position="855"/>
        <end position="892"/>
    </location>
</feature>
<dbReference type="PROSITE" id="PS50002">
    <property type="entry name" value="SH3"/>
    <property type="match status" value="2"/>
</dbReference>
<keyword evidence="2 4" id="KW-0728">SH3 domain</keyword>
<evidence type="ECO:0000256" key="6">
    <source>
        <dbReference type="SAM" id="MobiDB-lite"/>
    </source>
</evidence>
<dbReference type="SMART" id="SM00326">
    <property type="entry name" value="SH3"/>
    <property type="match status" value="2"/>
</dbReference>
<feature type="compositionally biased region" description="Pro residues" evidence="6">
    <location>
        <begin position="1037"/>
        <end position="1048"/>
    </location>
</feature>
<evidence type="ECO:0000259" key="8">
    <source>
        <dbReference type="PROSITE" id="PS50853"/>
    </source>
</evidence>
<dbReference type="Pfam" id="PF25523">
    <property type="entry name" value="Ig_RIMBP2"/>
    <property type="match status" value="1"/>
</dbReference>
<evidence type="ECO:0000256" key="4">
    <source>
        <dbReference type="PROSITE-ProRule" id="PRU00192"/>
    </source>
</evidence>